<protein>
    <submittedName>
        <fullName evidence="1">Uncharacterized protein</fullName>
    </submittedName>
</protein>
<evidence type="ECO:0000313" key="1">
    <source>
        <dbReference type="EMBL" id="CAB0018655.1"/>
    </source>
</evidence>
<keyword evidence="2" id="KW-1185">Reference proteome</keyword>
<dbReference type="AlphaFoldDB" id="A0A6H5HNY3"/>
<organism evidence="1 2">
    <name type="scientific">Nesidiocoris tenuis</name>
    <dbReference type="NCBI Taxonomy" id="355587"/>
    <lineage>
        <taxon>Eukaryota</taxon>
        <taxon>Metazoa</taxon>
        <taxon>Ecdysozoa</taxon>
        <taxon>Arthropoda</taxon>
        <taxon>Hexapoda</taxon>
        <taxon>Insecta</taxon>
        <taxon>Pterygota</taxon>
        <taxon>Neoptera</taxon>
        <taxon>Paraneoptera</taxon>
        <taxon>Hemiptera</taxon>
        <taxon>Heteroptera</taxon>
        <taxon>Panheteroptera</taxon>
        <taxon>Cimicomorpha</taxon>
        <taxon>Miridae</taxon>
        <taxon>Dicyphina</taxon>
        <taxon>Nesidiocoris</taxon>
    </lineage>
</organism>
<dbReference type="EMBL" id="CADCXU010033084">
    <property type="protein sequence ID" value="CAB0018655.1"/>
    <property type="molecule type" value="Genomic_DNA"/>
</dbReference>
<reference evidence="1 2" key="1">
    <citation type="submission" date="2020-02" db="EMBL/GenBank/DDBJ databases">
        <authorList>
            <person name="Ferguson B K."/>
        </authorList>
    </citation>
    <scope>NUCLEOTIDE SEQUENCE [LARGE SCALE GENOMIC DNA]</scope>
</reference>
<gene>
    <name evidence="1" type="ORF">NTEN_LOCUS22458</name>
</gene>
<proteinExistence type="predicted"/>
<dbReference type="Proteomes" id="UP000479000">
    <property type="component" value="Unassembled WGS sequence"/>
</dbReference>
<accession>A0A6H5HNY3</accession>
<evidence type="ECO:0000313" key="2">
    <source>
        <dbReference type="Proteomes" id="UP000479000"/>
    </source>
</evidence>
<name>A0A6H5HNY3_9HEMI</name>
<sequence>MRSEWVNEDFSEFEQSELEEFSDEIHEEQIASDVSGLPADNLLKVESSKAQRYNTSLRGTTVMIRTSPILKYMLPSKGKTSQVHFLHFEKNQWCVD</sequence>